<feature type="transmembrane region" description="Helical" evidence="1">
    <location>
        <begin position="38"/>
        <end position="57"/>
    </location>
</feature>
<keyword evidence="3" id="KW-1185">Reference proteome</keyword>
<feature type="transmembrane region" description="Helical" evidence="1">
    <location>
        <begin position="169"/>
        <end position="185"/>
    </location>
</feature>
<evidence type="ECO:0000256" key="1">
    <source>
        <dbReference type="SAM" id="Phobius"/>
    </source>
</evidence>
<name>A0A9X3J631_9BACT</name>
<feature type="transmembrane region" description="Helical" evidence="1">
    <location>
        <begin position="7"/>
        <end position="26"/>
    </location>
</feature>
<evidence type="ECO:0000313" key="2">
    <source>
        <dbReference type="EMBL" id="MCY1720537.1"/>
    </source>
</evidence>
<gene>
    <name evidence="2" type="ORF">OU798_09305</name>
</gene>
<reference evidence="2" key="1">
    <citation type="submission" date="2022-11" db="EMBL/GenBank/DDBJ databases">
        <title>Marilongibacter aestuarii gen. nov., sp. nov., isolated from tidal flat sediment.</title>
        <authorList>
            <person name="Jiayan W."/>
        </authorList>
    </citation>
    <scope>NUCLEOTIDE SEQUENCE</scope>
    <source>
        <strain evidence="2">Z1-6</strain>
    </source>
</reference>
<dbReference type="EMBL" id="JAPOHD010000017">
    <property type="protein sequence ID" value="MCY1720537.1"/>
    <property type="molecule type" value="Genomic_DNA"/>
</dbReference>
<accession>A0A9X3J631</accession>
<organism evidence="2 3">
    <name type="scientific">Draconibacterium aestuarii</name>
    <dbReference type="NCBI Taxonomy" id="2998507"/>
    <lineage>
        <taxon>Bacteria</taxon>
        <taxon>Pseudomonadati</taxon>
        <taxon>Bacteroidota</taxon>
        <taxon>Bacteroidia</taxon>
        <taxon>Marinilabiliales</taxon>
        <taxon>Prolixibacteraceae</taxon>
        <taxon>Draconibacterium</taxon>
    </lineage>
</organism>
<feature type="transmembrane region" description="Helical" evidence="1">
    <location>
        <begin position="128"/>
        <end position="149"/>
    </location>
</feature>
<dbReference type="AlphaFoldDB" id="A0A9X3J631"/>
<proteinExistence type="predicted"/>
<keyword evidence="1" id="KW-0472">Membrane</keyword>
<protein>
    <submittedName>
        <fullName evidence="2">Uncharacterized protein</fullName>
    </submittedName>
</protein>
<evidence type="ECO:0000313" key="3">
    <source>
        <dbReference type="Proteomes" id="UP001145087"/>
    </source>
</evidence>
<comment type="caution">
    <text evidence="2">The sequence shown here is derived from an EMBL/GenBank/DDBJ whole genome shotgun (WGS) entry which is preliminary data.</text>
</comment>
<feature type="transmembrane region" description="Helical" evidence="1">
    <location>
        <begin position="69"/>
        <end position="86"/>
    </location>
</feature>
<sequence length="218" mass="25267">MERVLKIIAYVIIVAALIAASTFYYAEEIYHKMVAEDGVFENITALVLLGISILFLLRFIKTRETRNKYWTVLNVLIIVGAFFGFGEEISWGQRILSIESGEFFVQNNLQNETNLHNLEINGVKINKLIFSQGMVLVFGFYFVLSLLFYRRWNFFQNLVDLFGIQLPKIKHTVIMLVCTGIILMVPDLRIWELWEALFVVMLLLVFVEPVNEKESVLS</sequence>
<keyword evidence="1" id="KW-0812">Transmembrane</keyword>
<dbReference type="Proteomes" id="UP001145087">
    <property type="component" value="Unassembled WGS sequence"/>
</dbReference>
<keyword evidence="1" id="KW-1133">Transmembrane helix</keyword>
<dbReference type="RefSeq" id="WP_343332869.1">
    <property type="nucleotide sequence ID" value="NZ_JAPOHD010000017.1"/>
</dbReference>